<keyword evidence="4 5" id="KW-1015">Disulfide bond</keyword>
<proteinExistence type="predicted"/>
<keyword evidence="2" id="KW-0732">Signal</keyword>
<dbReference type="InterPro" id="IPR018097">
    <property type="entry name" value="EGF_Ca-bd_CS"/>
</dbReference>
<dbReference type="PROSITE" id="PS50026">
    <property type="entry name" value="EGF_3"/>
    <property type="match status" value="3"/>
</dbReference>
<dbReference type="Gene3D" id="2.10.25.10">
    <property type="entry name" value="Laminin"/>
    <property type="match status" value="3"/>
</dbReference>
<keyword evidence="8" id="KW-0472">Membrane</keyword>
<dbReference type="CDD" id="cd00054">
    <property type="entry name" value="EGF_CA"/>
    <property type="match status" value="3"/>
</dbReference>
<keyword evidence="12" id="KW-1185">Reference proteome</keyword>
<dbReference type="PROSITE" id="PS01186">
    <property type="entry name" value="EGF_2"/>
    <property type="match status" value="2"/>
</dbReference>
<feature type="domain" description="EGF-like" evidence="9">
    <location>
        <begin position="213"/>
        <end position="249"/>
    </location>
</feature>
<dbReference type="PANTHER" id="PTHR12916">
    <property type="entry name" value="CYTOCHROME C OXIDASE POLYPEPTIDE VIC-2"/>
    <property type="match status" value="1"/>
</dbReference>
<comment type="caution">
    <text evidence="5">Lacks conserved residue(s) required for the propagation of feature annotation.</text>
</comment>
<feature type="disulfide bond" evidence="6">
    <location>
        <begin position="62"/>
        <end position="80"/>
    </location>
</feature>
<name>A0ABY7EEU4_MYAAR</name>
<evidence type="ECO:0000259" key="9">
    <source>
        <dbReference type="PROSITE" id="PS50026"/>
    </source>
</evidence>
<keyword evidence="1 5" id="KW-0245">EGF-like domain</keyword>
<protein>
    <submittedName>
        <fullName evidence="11">FAT4-like protein</fullName>
    </submittedName>
</protein>
<dbReference type="SUPFAM" id="SSF57586">
    <property type="entry name" value="TNF receptor-like"/>
    <property type="match status" value="2"/>
</dbReference>
<dbReference type="PROSITE" id="PS00010">
    <property type="entry name" value="ASX_HYDROXYL"/>
    <property type="match status" value="3"/>
</dbReference>
<dbReference type="InterPro" id="IPR001368">
    <property type="entry name" value="TNFR/NGFR_Cys_rich_reg"/>
</dbReference>
<keyword evidence="3" id="KW-0677">Repeat</keyword>
<feature type="disulfide bond" evidence="5">
    <location>
        <begin position="201"/>
        <end position="210"/>
    </location>
</feature>
<feature type="compositionally biased region" description="Basic and acidic residues" evidence="7">
    <location>
        <begin position="391"/>
        <end position="402"/>
    </location>
</feature>
<feature type="disulfide bond" evidence="5">
    <location>
        <begin position="239"/>
        <end position="248"/>
    </location>
</feature>
<dbReference type="PRINTS" id="PR00010">
    <property type="entry name" value="EGFBLOOD"/>
</dbReference>
<feature type="compositionally biased region" description="Polar residues" evidence="7">
    <location>
        <begin position="373"/>
        <end position="390"/>
    </location>
</feature>
<evidence type="ECO:0000256" key="4">
    <source>
        <dbReference type="ARBA" id="ARBA00023157"/>
    </source>
</evidence>
<feature type="domain" description="TNFR-Cys" evidence="10">
    <location>
        <begin position="39"/>
        <end position="80"/>
    </location>
</feature>
<evidence type="ECO:0000256" key="6">
    <source>
        <dbReference type="PROSITE-ProRule" id="PRU00206"/>
    </source>
</evidence>
<keyword evidence="8" id="KW-0812">Transmembrane</keyword>
<dbReference type="InterPro" id="IPR001881">
    <property type="entry name" value="EGF-like_Ca-bd_dom"/>
</dbReference>
<gene>
    <name evidence="11" type="ORF">MAR_017557</name>
</gene>
<dbReference type="Proteomes" id="UP001164746">
    <property type="component" value="Chromosome 6"/>
</dbReference>
<feature type="disulfide bond" evidence="5">
    <location>
        <begin position="163"/>
        <end position="172"/>
    </location>
</feature>
<feature type="transmembrane region" description="Helical" evidence="8">
    <location>
        <begin position="254"/>
        <end position="278"/>
    </location>
</feature>
<dbReference type="SMART" id="SM00181">
    <property type="entry name" value="EGF"/>
    <property type="match status" value="3"/>
</dbReference>
<organism evidence="11 12">
    <name type="scientific">Mya arenaria</name>
    <name type="common">Soft-shell clam</name>
    <dbReference type="NCBI Taxonomy" id="6604"/>
    <lineage>
        <taxon>Eukaryota</taxon>
        <taxon>Metazoa</taxon>
        <taxon>Spiralia</taxon>
        <taxon>Lophotrochozoa</taxon>
        <taxon>Mollusca</taxon>
        <taxon>Bivalvia</taxon>
        <taxon>Autobranchia</taxon>
        <taxon>Heteroconchia</taxon>
        <taxon>Euheterodonta</taxon>
        <taxon>Imparidentia</taxon>
        <taxon>Neoheterodontei</taxon>
        <taxon>Myida</taxon>
        <taxon>Myoidea</taxon>
        <taxon>Myidae</taxon>
        <taxon>Mya</taxon>
    </lineage>
</organism>
<evidence type="ECO:0000256" key="7">
    <source>
        <dbReference type="SAM" id="MobiDB-lite"/>
    </source>
</evidence>
<dbReference type="PANTHER" id="PTHR12916:SF4">
    <property type="entry name" value="UNINFLATABLE, ISOFORM C"/>
    <property type="match status" value="1"/>
</dbReference>
<dbReference type="SUPFAM" id="SSF57196">
    <property type="entry name" value="EGF/Laminin"/>
    <property type="match status" value="3"/>
</dbReference>
<accession>A0ABY7EEU4</accession>
<evidence type="ECO:0000256" key="8">
    <source>
        <dbReference type="SAM" id="Phobius"/>
    </source>
</evidence>
<dbReference type="PROSITE" id="PS01187">
    <property type="entry name" value="EGF_CA"/>
    <property type="match status" value="2"/>
</dbReference>
<feature type="compositionally biased region" description="Polar residues" evidence="7">
    <location>
        <begin position="299"/>
        <end position="308"/>
    </location>
</feature>
<dbReference type="InterPro" id="IPR000742">
    <property type="entry name" value="EGF"/>
</dbReference>
<dbReference type="Pfam" id="PF00008">
    <property type="entry name" value="EGF"/>
    <property type="match status" value="3"/>
</dbReference>
<dbReference type="Gene3D" id="2.10.50.10">
    <property type="entry name" value="Tumor Necrosis Factor Receptor, subunit A, domain 2"/>
    <property type="match status" value="2"/>
</dbReference>
<evidence type="ECO:0000256" key="5">
    <source>
        <dbReference type="PROSITE-ProRule" id="PRU00076"/>
    </source>
</evidence>
<feature type="domain" description="EGF-like" evidence="9">
    <location>
        <begin position="137"/>
        <end position="173"/>
    </location>
</feature>
<dbReference type="EMBL" id="CP111017">
    <property type="protein sequence ID" value="WAR07599.1"/>
    <property type="molecule type" value="Genomic_DNA"/>
</dbReference>
<evidence type="ECO:0000313" key="11">
    <source>
        <dbReference type="EMBL" id="WAR07599.1"/>
    </source>
</evidence>
<dbReference type="PROSITE" id="PS00022">
    <property type="entry name" value="EGF_1"/>
    <property type="match status" value="3"/>
</dbReference>
<evidence type="ECO:0000256" key="2">
    <source>
        <dbReference type="ARBA" id="ARBA00022729"/>
    </source>
</evidence>
<feature type="disulfide bond" evidence="6">
    <location>
        <begin position="40"/>
        <end position="55"/>
    </location>
</feature>
<dbReference type="PROSITE" id="PS50050">
    <property type="entry name" value="TNFR_NGFR_2"/>
    <property type="match status" value="1"/>
</dbReference>
<reference evidence="11" key="1">
    <citation type="submission" date="2022-11" db="EMBL/GenBank/DDBJ databases">
        <title>Centuries of genome instability and evolution in soft-shell clam transmissible cancer (bioRxiv).</title>
        <authorList>
            <person name="Hart S.F.M."/>
            <person name="Yonemitsu M.A."/>
            <person name="Giersch R.M."/>
            <person name="Beal B.F."/>
            <person name="Arriagada G."/>
            <person name="Davis B.W."/>
            <person name="Ostrander E.A."/>
            <person name="Goff S.P."/>
            <person name="Metzger M.J."/>
        </authorList>
    </citation>
    <scope>NUCLEOTIDE SEQUENCE</scope>
    <source>
        <strain evidence="11">MELC-2E11</strain>
        <tissue evidence="11">Siphon/mantle</tissue>
    </source>
</reference>
<feature type="region of interest" description="Disordered" evidence="7">
    <location>
        <begin position="289"/>
        <end position="402"/>
    </location>
</feature>
<evidence type="ECO:0000256" key="1">
    <source>
        <dbReference type="ARBA" id="ARBA00022536"/>
    </source>
</evidence>
<feature type="compositionally biased region" description="Basic and acidic residues" evidence="7">
    <location>
        <begin position="309"/>
        <end position="322"/>
    </location>
</feature>
<evidence type="ECO:0000256" key="3">
    <source>
        <dbReference type="ARBA" id="ARBA00022737"/>
    </source>
</evidence>
<feature type="repeat" description="TNFR-Cys" evidence="6">
    <location>
        <begin position="39"/>
        <end position="80"/>
    </location>
</feature>
<evidence type="ECO:0000259" key="10">
    <source>
        <dbReference type="PROSITE" id="PS50050"/>
    </source>
</evidence>
<keyword evidence="8" id="KW-1133">Transmembrane helix</keyword>
<sequence length="418" mass="46038">MGGLFRRQNGELWTCGNCLPGYHFVDDCEFNGGSAKCSPCPYGYFMEARNVFRACRKCKRSCPYNTIINFHCTSTSDLKCGCTNDRYLDKDVCVTKTKCQPGYGVDGTTYEGNTKCVKCPEGTISENNSYEEKCMPDTDDCRSLPCVNNGTCTDLVNDFICTCPKGFSGRRCEHDSDDCVPMPCMNNGTCTDLVNDFKCTCQTGFSGGRCEHDTDDCNPMPCMNNGTCTDLVDDFKCTCPGGIFGRRCELGSKLLIMSIVLGVILCASVLVNVVMLAWRFKRIWSSAHASKKEDRKKTTSTVQDSSAIDSHKEDDELEDGKNKASPGKNTSSNGSHKKGDKLEDIASQSPGGRDSIRPNRGSTVPDYKDGDKSNSSSPRQETSNGRTKTNNHPEGKGFSFRRDEYIVLEIANFVRDAL</sequence>
<dbReference type="SMART" id="SM00179">
    <property type="entry name" value="EGF_CA"/>
    <property type="match status" value="3"/>
</dbReference>
<feature type="domain" description="EGF-like" evidence="9">
    <location>
        <begin position="175"/>
        <end position="211"/>
    </location>
</feature>
<dbReference type="InterPro" id="IPR000152">
    <property type="entry name" value="EGF-type_Asp/Asn_hydroxyl_site"/>
</dbReference>
<evidence type="ECO:0000313" key="12">
    <source>
        <dbReference type="Proteomes" id="UP001164746"/>
    </source>
</evidence>